<comment type="caution">
    <text evidence="2">The sequence shown here is derived from an EMBL/GenBank/DDBJ whole genome shotgun (WGS) entry which is preliminary data.</text>
</comment>
<dbReference type="PANTHER" id="PTHR31111:SF44">
    <property type="entry name" value="F-BOX DOMAIN-CONTAINING PROTEIN"/>
    <property type="match status" value="1"/>
</dbReference>
<protein>
    <recommendedName>
        <fullName evidence="1">F-box associated beta-propeller type 3 domain-containing protein</fullName>
    </recommendedName>
</protein>
<accession>A0A9J5YZP7</accession>
<evidence type="ECO:0000313" key="2">
    <source>
        <dbReference type="EMBL" id="KAG5604350.1"/>
    </source>
</evidence>
<dbReference type="NCBIfam" id="TIGR01640">
    <property type="entry name" value="F_box_assoc_1"/>
    <property type="match status" value="1"/>
</dbReference>
<dbReference type="InterPro" id="IPR017451">
    <property type="entry name" value="F-box-assoc_interact_dom"/>
</dbReference>
<sequence>MKPELFDVPISVSDSRLSLNCDCRRRRINEVTIMDLLAAIMVEILTKLPINMIFRSDYDYTSQRINKPIILDRNLYLPHPVDLVSEDKANLTLIGSCNGFICLVNGETHVVNPSVCISNPLLGEYFKVKLPEWEKRIRHIHYGFCFSEASGQYKVLRLVTRKFRGHPDISELEVYTLGVDERNWRNVGKAPKPVRGKLNNATVNGTTHWLDGENLQNRASIYSFNIATEEVKSLPAPSGLKSPSLYSMLAVTELGNCLLDIWWMKEYGIAGSWTRDRISVALPGIAGRHILIPIIIWKDGEILMQSELDPQLVSYNPKEQIFTKVVNVYGSGTEATRYIPSFYSLKTVMGDNFQISNAYRRT</sequence>
<dbReference type="Proteomes" id="UP000824120">
    <property type="component" value="Chromosome 5"/>
</dbReference>
<dbReference type="InterPro" id="IPR013187">
    <property type="entry name" value="F-box-assoc_dom_typ3"/>
</dbReference>
<dbReference type="AlphaFoldDB" id="A0A9J5YZP7"/>
<dbReference type="EMBL" id="JACXVP010000005">
    <property type="protein sequence ID" value="KAG5604350.1"/>
    <property type="molecule type" value="Genomic_DNA"/>
</dbReference>
<keyword evidence="3" id="KW-1185">Reference proteome</keyword>
<reference evidence="2 3" key="1">
    <citation type="submission" date="2020-09" db="EMBL/GenBank/DDBJ databases">
        <title>De no assembly of potato wild relative species, Solanum commersonii.</title>
        <authorList>
            <person name="Cho K."/>
        </authorList>
    </citation>
    <scope>NUCLEOTIDE SEQUENCE [LARGE SCALE GENOMIC DNA]</scope>
    <source>
        <strain evidence="2">LZ3.2</strain>
        <tissue evidence="2">Leaf</tissue>
    </source>
</reference>
<name>A0A9J5YZP7_SOLCO</name>
<evidence type="ECO:0000313" key="3">
    <source>
        <dbReference type="Proteomes" id="UP000824120"/>
    </source>
</evidence>
<gene>
    <name evidence="2" type="ORF">H5410_025842</name>
</gene>
<dbReference type="PANTHER" id="PTHR31111">
    <property type="entry name" value="BNAA05G37150D PROTEIN-RELATED"/>
    <property type="match status" value="1"/>
</dbReference>
<feature type="domain" description="F-box associated beta-propeller type 3" evidence="1">
    <location>
        <begin position="89"/>
        <end position="325"/>
    </location>
</feature>
<evidence type="ECO:0000259" key="1">
    <source>
        <dbReference type="Pfam" id="PF08268"/>
    </source>
</evidence>
<proteinExistence type="predicted"/>
<dbReference type="OrthoDB" id="610337at2759"/>
<organism evidence="2 3">
    <name type="scientific">Solanum commersonii</name>
    <name type="common">Commerson's wild potato</name>
    <name type="synonym">Commerson's nightshade</name>
    <dbReference type="NCBI Taxonomy" id="4109"/>
    <lineage>
        <taxon>Eukaryota</taxon>
        <taxon>Viridiplantae</taxon>
        <taxon>Streptophyta</taxon>
        <taxon>Embryophyta</taxon>
        <taxon>Tracheophyta</taxon>
        <taxon>Spermatophyta</taxon>
        <taxon>Magnoliopsida</taxon>
        <taxon>eudicotyledons</taxon>
        <taxon>Gunneridae</taxon>
        <taxon>Pentapetalae</taxon>
        <taxon>asterids</taxon>
        <taxon>lamiids</taxon>
        <taxon>Solanales</taxon>
        <taxon>Solanaceae</taxon>
        <taxon>Solanoideae</taxon>
        <taxon>Solaneae</taxon>
        <taxon>Solanum</taxon>
    </lineage>
</organism>
<dbReference type="Pfam" id="PF08268">
    <property type="entry name" value="FBA_3"/>
    <property type="match status" value="1"/>
</dbReference>